<evidence type="ECO:0000313" key="4">
    <source>
        <dbReference type="Proteomes" id="UP000694941"/>
    </source>
</evidence>
<feature type="domain" description="C2" evidence="3">
    <location>
        <begin position="140"/>
        <end position="267"/>
    </location>
</feature>
<dbReference type="SMART" id="SM00327">
    <property type="entry name" value="VWA"/>
    <property type="match status" value="1"/>
</dbReference>
<dbReference type="InterPro" id="IPR037768">
    <property type="entry name" value="C2B_Copine"/>
</dbReference>
<feature type="domain" description="C2" evidence="3">
    <location>
        <begin position="7"/>
        <end position="133"/>
    </location>
</feature>
<reference evidence="5 6" key="1">
    <citation type="submission" date="2025-05" db="UniProtKB">
        <authorList>
            <consortium name="RefSeq"/>
        </authorList>
    </citation>
    <scope>IDENTIFICATION</scope>
    <source>
        <tissue evidence="5 6">Muscle</tissue>
    </source>
</reference>
<gene>
    <name evidence="5 6" type="primary">LOC106467106</name>
</gene>
<dbReference type="CDD" id="cd04048">
    <property type="entry name" value="C2A_Copine"/>
    <property type="match status" value="1"/>
</dbReference>
<proteinExistence type="inferred from homology"/>
<accession>A0ABM1BIW2</accession>
<dbReference type="InterPro" id="IPR035892">
    <property type="entry name" value="C2_domain_sf"/>
</dbReference>
<dbReference type="PANTHER" id="PTHR10857">
    <property type="entry name" value="COPINE"/>
    <property type="match status" value="1"/>
</dbReference>
<evidence type="ECO:0000313" key="6">
    <source>
        <dbReference type="RefSeq" id="XP_022250935.1"/>
    </source>
</evidence>
<dbReference type="InterPro" id="IPR002035">
    <property type="entry name" value="VWF_A"/>
</dbReference>
<name>A0ABM1BIW2_LIMPO</name>
<keyword evidence="4" id="KW-1185">Reference proteome</keyword>
<dbReference type="InterPro" id="IPR010734">
    <property type="entry name" value="Copine_C"/>
</dbReference>
<dbReference type="Gene3D" id="2.60.40.150">
    <property type="entry name" value="C2 domain"/>
    <property type="match status" value="2"/>
</dbReference>
<dbReference type="InterPro" id="IPR045052">
    <property type="entry name" value="Copine"/>
</dbReference>
<evidence type="ECO:0000259" key="3">
    <source>
        <dbReference type="PROSITE" id="PS50004"/>
    </source>
</evidence>
<evidence type="ECO:0000313" key="5">
    <source>
        <dbReference type="RefSeq" id="XP_013782880.1"/>
    </source>
</evidence>
<organism evidence="4 5">
    <name type="scientific">Limulus polyphemus</name>
    <name type="common">Atlantic horseshoe crab</name>
    <dbReference type="NCBI Taxonomy" id="6850"/>
    <lineage>
        <taxon>Eukaryota</taxon>
        <taxon>Metazoa</taxon>
        <taxon>Ecdysozoa</taxon>
        <taxon>Arthropoda</taxon>
        <taxon>Chelicerata</taxon>
        <taxon>Merostomata</taxon>
        <taxon>Xiphosura</taxon>
        <taxon>Limulidae</taxon>
        <taxon>Limulus</taxon>
    </lineage>
</organism>
<protein>
    <submittedName>
        <fullName evidence="5 6">Copine-3-like</fullName>
    </submittedName>
</protein>
<dbReference type="Pfam" id="PF07002">
    <property type="entry name" value="Copine"/>
    <property type="match status" value="1"/>
</dbReference>
<dbReference type="GeneID" id="106467106"/>
<dbReference type="PANTHER" id="PTHR10857:SF102">
    <property type="entry name" value="C2 DOMAIN-CONTAINING PROTEIN"/>
    <property type="match status" value="1"/>
</dbReference>
<comment type="similarity">
    <text evidence="1">Belongs to the copine family.</text>
</comment>
<dbReference type="CDD" id="cd04047">
    <property type="entry name" value="C2B_Copine"/>
    <property type="match status" value="1"/>
</dbReference>
<dbReference type="PROSITE" id="PS50004">
    <property type="entry name" value="C2"/>
    <property type="match status" value="2"/>
</dbReference>
<dbReference type="SMART" id="SM00239">
    <property type="entry name" value="C2"/>
    <property type="match status" value="2"/>
</dbReference>
<dbReference type="SUPFAM" id="SSF53300">
    <property type="entry name" value="vWA-like"/>
    <property type="match status" value="1"/>
</dbReference>
<evidence type="ECO:0000256" key="2">
    <source>
        <dbReference type="ARBA" id="ARBA00022737"/>
    </source>
</evidence>
<keyword evidence="2" id="KW-0677">Repeat</keyword>
<dbReference type="RefSeq" id="XP_022250935.1">
    <property type="nucleotide sequence ID" value="XM_022395227.1"/>
</dbReference>
<dbReference type="InterPro" id="IPR000008">
    <property type="entry name" value="C2_dom"/>
</dbReference>
<dbReference type="InterPro" id="IPR036465">
    <property type="entry name" value="vWFA_dom_sf"/>
</dbReference>
<dbReference type="RefSeq" id="XP_013782880.1">
    <property type="nucleotide sequence ID" value="XM_013927426.2"/>
</dbReference>
<evidence type="ECO:0000256" key="1">
    <source>
        <dbReference type="ARBA" id="ARBA00009048"/>
    </source>
</evidence>
<dbReference type="Pfam" id="PF00168">
    <property type="entry name" value="C2"/>
    <property type="match status" value="2"/>
</dbReference>
<dbReference type="Proteomes" id="UP000694941">
    <property type="component" value="Unplaced"/>
</dbReference>
<dbReference type="SUPFAM" id="SSF49562">
    <property type="entry name" value="C2 domain (Calcium/lipid-binding domain, CaLB)"/>
    <property type="match status" value="2"/>
</dbReference>
<sequence>MAAGYCDLSQRYSGLNIGPPETPCLTKVEIRVQCHHLQNRDLMSKSDPMVVLFMQEGEKWVQKGRTENVKNSLDPEFSKTFDLDYFFEEVQNLRFEVFDIDNSTPELSDDDFLGVINCTLGQVVASSPFTKALLSRSGNRLGKSTITVTAEEVDTFSKDVLVLSFRAENLDKKDFLGKSDPFLEIKRQLPDGSWLLVHRTEVIKHTLNPVWKKFDIAAKSFGGNNPEIPMLLVCYDHDDDGGHDMIGECRTTLGQIMQAQNQQVSWPCINMKKKQKKGNSYTNSGTIILSSCQVTKDYSFLDYIFGGTQINFTVAVDFTASNGDPRDPNSLHHIDPIHHNEYMKAIWAVGNVIQDYDSDKMFPALGFGAKIPPNWQVSHEFPLNFNINNPFCSGVHGLVEAYRNCLPQVKLYGPTNIAPIINHTACLTQQTMQQQAQQTMQQQVPNSYFILLILTDGVITDMDETRQAIVAASHLPMSIIIIGVGRADFSAMNFLDGDDGALRAPDGRPVLRDIVQFVPFYKYEQGPPSLLAKEVLAEVPSQVVQFYKMLDIPPNPPRQKTQMLN</sequence>